<evidence type="ECO:0000313" key="2">
    <source>
        <dbReference type="Proteomes" id="UP000789860"/>
    </source>
</evidence>
<proteinExistence type="predicted"/>
<name>A0ACA9KL44_9GLOM</name>
<evidence type="ECO:0000313" key="1">
    <source>
        <dbReference type="EMBL" id="CAG8480425.1"/>
    </source>
</evidence>
<protein>
    <submittedName>
        <fullName evidence="1">7583_t:CDS:1</fullName>
    </submittedName>
</protein>
<comment type="caution">
    <text evidence="1">The sequence shown here is derived from an EMBL/GenBank/DDBJ whole genome shotgun (WGS) entry which is preliminary data.</text>
</comment>
<gene>
    <name evidence="1" type="ORF">SCALOS_LOCUS2397</name>
</gene>
<accession>A0ACA9KL44</accession>
<reference evidence="1" key="1">
    <citation type="submission" date="2021-06" db="EMBL/GenBank/DDBJ databases">
        <authorList>
            <person name="Kallberg Y."/>
            <person name="Tangrot J."/>
            <person name="Rosling A."/>
        </authorList>
    </citation>
    <scope>NUCLEOTIDE SEQUENCE</scope>
    <source>
        <strain evidence="1">AU212A</strain>
    </source>
</reference>
<keyword evidence="2" id="KW-1185">Reference proteome</keyword>
<organism evidence="1 2">
    <name type="scientific">Scutellospora calospora</name>
    <dbReference type="NCBI Taxonomy" id="85575"/>
    <lineage>
        <taxon>Eukaryota</taxon>
        <taxon>Fungi</taxon>
        <taxon>Fungi incertae sedis</taxon>
        <taxon>Mucoromycota</taxon>
        <taxon>Glomeromycotina</taxon>
        <taxon>Glomeromycetes</taxon>
        <taxon>Diversisporales</taxon>
        <taxon>Gigasporaceae</taxon>
        <taxon>Scutellospora</taxon>
    </lineage>
</organism>
<sequence>MDFIMDSSLETLSRLSLDLLDFLQKNGHERLSLIVDSFPEYYSRTEYDVTIRVGQAPNIEDFYCNSDVLIEQSKYFRTALSHNYITKDGNSILLEEPTIIPSTFRILLRLLYKRDFDLSTLDGTLFINLIKVAEHFGLNDIRNELQRNIIESNSTWLQENLVKILNSIFIDDSGETSETIQNHLISKICSNPSYLLNSNDFGELKESCLAMLLSDIGFFMNQGIAWDIIISWGTRQNQALKRDIPLWSFQDWTLLKDAVKNVIIYINYDRISRNDFYGKIIPFSRIIPQNLDSRALQHYLDKDVKSKYNDIFRRVYLDDSTLINHYHSDFILKWIDNRQKLVSIKKRKTLNRIFSFRKYKRNKSIKQKAISRKFVLLYRITSQDKDTKISIKDYKDLCINRPNTLVVAKVQGSNTIIGGFAPNGLDLDFLSSGTPTIDKSFLFLFKNGAPNFNDSIVSRMHNVHNFDNLNNSYLSVGPRFGIKDLVIDLYKMKCTCQPEYYDYIISDKEFNIEECEIFQINHC</sequence>
<dbReference type="Proteomes" id="UP000789860">
    <property type="component" value="Unassembled WGS sequence"/>
</dbReference>
<dbReference type="EMBL" id="CAJVPM010002128">
    <property type="protein sequence ID" value="CAG8480425.1"/>
    <property type="molecule type" value="Genomic_DNA"/>
</dbReference>